<dbReference type="Gene3D" id="1.10.287.110">
    <property type="entry name" value="DnaJ domain"/>
    <property type="match status" value="1"/>
</dbReference>
<dbReference type="PRINTS" id="PR00625">
    <property type="entry name" value="JDOMAIN"/>
</dbReference>
<dbReference type="Pfam" id="PF00226">
    <property type="entry name" value="DnaJ"/>
    <property type="match status" value="1"/>
</dbReference>
<protein>
    <recommendedName>
        <fullName evidence="2">J domain-containing protein</fullName>
    </recommendedName>
</protein>
<dbReference type="OrthoDB" id="9775658at2"/>
<accession>A0A1V3IIL8</accession>
<dbReference type="InterPro" id="IPR036869">
    <property type="entry name" value="J_dom_sf"/>
</dbReference>
<dbReference type="EMBL" id="MLHJ01000094">
    <property type="protein sequence ID" value="OOF41025.1"/>
    <property type="molecule type" value="Genomic_DNA"/>
</dbReference>
<dbReference type="STRING" id="1908260.BKK50_09030"/>
<proteinExistence type="predicted"/>
<evidence type="ECO:0000313" key="3">
    <source>
        <dbReference type="EMBL" id="OOF41025.1"/>
    </source>
</evidence>
<evidence type="ECO:0000259" key="2">
    <source>
        <dbReference type="PROSITE" id="PS50076"/>
    </source>
</evidence>
<dbReference type="Proteomes" id="UP000189433">
    <property type="component" value="Unassembled WGS sequence"/>
</dbReference>
<gene>
    <name evidence="3" type="ORF">BKK50_09030</name>
</gene>
<evidence type="ECO:0000313" key="4">
    <source>
        <dbReference type="Proteomes" id="UP000189433"/>
    </source>
</evidence>
<feature type="domain" description="J" evidence="2">
    <location>
        <begin position="5"/>
        <end position="75"/>
    </location>
</feature>
<sequence>MNINQALNILDLKGTVTKDQLSKAYKKMAVKYHPDRNPAGVEMMKIINSAYEFLKGLNLEEIKHTDEKNAYDYSADLEVVISEILKMQGVEIEICGNWIWLSGNTKEYKDQIKSLGCFWASQKKKWYYRPAEHKSFNRGSWTMETIRAKYGSSKVKSKNLELTA</sequence>
<keyword evidence="1" id="KW-0143">Chaperone</keyword>
<dbReference type="InterPro" id="IPR001623">
    <property type="entry name" value="DnaJ_domain"/>
</dbReference>
<dbReference type="SMART" id="SM00271">
    <property type="entry name" value="DnaJ"/>
    <property type="match status" value="1"/>
</dbReference>
<dbReference type="RefSeq" id="WP_077417457.1">
    <property type="nucleotide sequence ID" value="NZ_MLHJ01000094.1"/>
</dbReference>
<dbReference type="PROSITE" id="PS50076">
    <property type="entry name" value="DNAJ_2"/>
    <property type="match status" value="1"/>
</dbReference>
<keyword evidence="4" id="KW-1185">Reference proteome</keyword>
<name>A0A1V3IIL8_9PAST</name>
<dbReference type="CDD" id="cd06257">
    <property type="entry name" value="DnaJ"/>
    <property type="match status" value="1"/>
</dbReference>
<reference evidence="3 4" key="1">
    <citation type="submission" date="2016-10" db="EMBL/GenBank/DDBJ databases">
        <title>Rodentibacter gen. nov. and new species.</title>
        <authorList>
            <person name="Christensen H."/>
        </authorList>
    </citation>
    <scope>NUCLEOTIDE SEQUENCE [LARGE SCALE GENOMIC DNA]</scope>
    <source>
        <strain evidence="3 4">CCUG17206</strain>
    </source>
</reference>
<comment type="caution">
    <text evidence="3">The sequence shown here is derived from an EMBL/GenBank/DDBJ whole genome shotgun (WGS) entry which is preliminary data.</text>
</comment>
<dbReference type="SUPFAM" id="SSF46565">
    <property type="entry name" value="Chaperone J-domain"/>
    <property type="match status" value="1"/>
</dbReference>
<evidence type="ECO:0000256" key="1">
    <source>
        <dbReference type="ARBA" id="ARBA00023186"/>
    </source>
</evidence>
<dbReference type="AlphaFoldDB" id="A0A1V3IIL8"/>
<organism evidence="3 4">
    <name type="scientific">Rodentibacter rarus</name>
    <dbReference type="NCBI Taxonomy" id="1908260"/>
    <lineage>
        <taxon>Bacteria</taxon>
        <taxon>Pseudomonadati</taxon>
        <taxon>Pseudomonadota</taxon>
        <taxon>Gammaproteobacteria</taxon>
        <taxon>Pasteurellales</taxon>
        <taxon>Pasteurellaceae</taxon>
        <taxon>Rodentibacter</taxon>
    </lineage>
</organism>